<feature type="binding site" evidence="4">
    <location>
        <position position="202"/>
    </location>
    <ligand>
        <name>a divalent metal cation</name>
        <dbReference type="ChEBI" id="CHEBI:60240"/>
        <label>1</label>
    </ligand>
</feature>
<feature type="binding site" evidence="4">
    <location>
        <position position="91"/>
    </location>
    <ligand>
        <name>a divalent metal cation</name>
        <dbReference type="ChEBI" id="CHEBI:60240"/>
        <label>1</label>
    </ligand>
</feature>
<feature type="binding site" evidence="4">
    <location>
        <position position="126"/>
    </location>
    <ligand>
        <name>a divalent metal cation</name>
        <dbReference type="ChEBI" id="CHEBI:60240"/>
        <label>2</label>
    </ligand>
</feature>
<dbReference type="Pfam" id="PF01026">
    <property type="entry name" value="TatD_DNase"/>
    <property type="match status" value="1"/>
</dbReference>
<dbReference type="PATRIC" id="fig|1359167.3.peg.76"/>
<name>A0A0F3NDV2_9RICK</name>
<keyword evidence="3 5" id="KW-0378">Hydrolase</keyword>
<dbReference type="InterPro" id="IPR032466">
    <property type="entry name" value="Metal_Hydrolase"/>
</dbReference>
<dbReference type="GO" id="GO:0046872">
    <property type="term" value="F:metal ion binding"/>
    <property type="evidence" value="ECO:0007669"/>
    <property type="project" value="UniProtKB-KW"/>
</dbReference>
<dbReference type="Gene3D" id="3.20.20.140">
    <property type="entry name" value="Metal-dependent hydrolases"/>
    <property type="match status" value="1"/>
</dbReference>
<evidence type="ECO:0000313" key="5">
    <source>
        <dbReference type="EMBL" id="KJV65897.1"/>
    </source>
</evidence>
<dbReference type="GO" id="GO:0004536">
    <property type="term" value="F:DNA nuclease activity"/>
    <property type="evidence" value="ECO:0007669"/>
    <property type="project" value="InterPro"/>
</dbReference>
<dbReference type="Proteomes" id="UP000033546">
    <property type="component" value="Unassembled WGS sequence"/>
</dbReference>
<organism evidence="5 6">
    <name type="scientific">Ehrlichia cf. muris str. EmCRT</name>
    <dbReference type="NCBI Taxonomy" id="1359167"/>
    <lineage>
        <taxon>Bacteria</taxon>
        <taxon>Pseudomonadati</taxon>
        <taxon>Pseudomonadota</taxon>
        <taxon>Alphaproteobacteria</taxon>
        <taxon>Rickettsiales</taxon>
        <taxon>Anaplasmataceae</taxon>
        <taxon>Ehrlichia</taxon>
    </lineage>
</organism>
<dbReference type="NCBIfam" id="TIGR00010">
    <property type="entry name" value="YchF/TatD family DNA exonuclease"/>
    <property type="match status" value="1"/>
</dbReference>
<feature type="binding site" evidence="4">
    <location>
        <position position="8"/>
    </location>
    <ligand>
        <name>a divalent metal cation</name>
        <dbReference type="ChEBI" id="CHEBI:60240"/>
        <label>1</label>
    </ligand>
</feature>
<dbReference type="InterPro" id="IPR018228">
    <property type="entry name" value="DNase_TatD-rel_CS"/>
</dbReference>
<proteinExistence type="inferred from homology"/>
<evidence type="ECO:0000256" key="4">
    <source>
        <dbReference type="PIRSR" id="PIRSR005902-1"/>
    </source>
</evidence>
<dbReference type="PANTHER" id="PTHR46124">
    <property type="entry name" value="D-AMINOACYL-TRNA DEACYLASE"/>
    <property type="match status" value="1"/>
</dbReference>
<dbReference type="CDD" id="cd01310">
    <property type="entry name" value="TatD_DNAse"/>
    <property type="match status" value="1"/>
</dbReference>
<dbReference type="RefSeq" id="WP_045804648.1">
    <property type="nucleotide sequence ID" value="NZ_LANU01000001.1"/>
</dbReference>
<evidence type="ECO:0000256" key="2">
    <source>
        <dbReference type="ARBA" id="ARBA00022723"/>
    </source>
</evidence>
<dbReference type="FunFam" id="3.20.20.140:FF:000005">
    <property type="entry name" value="TatD family hydrolase"/>
    <property type="match status" value="1"/>
</dbReference>
<comment type="similarity">
    <text evidence="1">Belongs to the metallo-dependent hydrolases superfamily. TatD-type hydrolase family.</text>
</comment>
<dbReference type="InterPro" id="IPR001130">
    <property type="entry name" value="TatD-like"/>
</dbReference>
<feature type="binding site" evidence="4">
    <location>
        <position position="152"/>
    </location>
    <ligand>
        <name>a divalent metal cation</name>
        <dbReference type="ChEBI" id="CHEBI:60240"/>
        <label>2</label>
    </ligand>
</feature>
<dbReference type="PANTHER" id="PTHR46124:SF2">
    <property type="entry name" value="D-AMINOACYL-TRNA DEACYLASE"/>
    <property type="match status" value="1"/>
</dbReference>
<gene>
    <name evidence="5" type="ORF">EMUCRT_0079</name>
</gene>
<dbReference type="GO" id="GO:0016788">
    <property type="term" value="F:hydrolase activity, acting on ester bonds"/>
    <property type="evidence" value="ECO:0007669"/>
    <property type="project" value="InterPro"/>
</dbReference>
<dbReference type="PROSITE" id="PS01090">
    <property type="entry name" value="TATD_2"/>
    <property type="match status" value="1"/>
</dbReference>
<accession>A0A0F3NDV2</accession>
<dbReference type="PROSITE" id="PS01137">
    <property type="entry name" value="TATD_1"/>
    <property type="match status" value="1"/>
</dbReference>
<dbReference type="SUPFAM" id="SSF51556">
    <property type="entry name" value="Metallo-dependent hydrolases"/>
    <property type="match status" value="1"/>
</dbReference>
<dbReference type="EMBL" id="LANU01000001">
    <property type="protein sequence ID" value="KJV65897.1"/>
    <property type="molecule type" value="Genomic_DNA"/>
</dbReference>
<comment type="caution">
    <text evidence="5">The sequence shown here is derived from an EMBL/GenBank/DDBJ whole genome shotgun (WGS) entry which is preliminary data.</text>
</comment>
<dbReference type="InterPro" id="IPR015991">
    <property type="entry name" value="TatD/YcfH-like"/>
</dbReference>
<dbReference type="AlphaFoldDB" id="A0A0F3NDV2"/>
<keyword evidence="2 4" id="KW-0479">Metal-binding</keyword>
<evidence type="ECO:0000256" key="3">
    <source>
        <dbReference type="ARBA" id="ARBA00022801"/>
    </source>
</evidence>
<reference evidence="5 6" key="1">
    <citation type="submission" date="2015-02" db="EMBL/GenBank/DDBJ databases">
        <title>Genome Sequencing of Rickettsiales.</title>
        <authorList>
            <person name="Daugherty S.C."/>
            <person name="Su Q."/>
            <person name="Abolude K."/>
            <person name="Beier-Sexton M."/>
            <person name="Carlyon J.A."/>
            <person name="Carter R."/>
            <person name="Day N.P."/>
            <person name="Dumler S.J."/>
            <person name="Dyachenko V."/>
            <person name="Godinez A."/>
            <person name="Kurtti T.J."/>
            <person name="Lichay M."/>
            <person name="Mullins K.E."/>
            <person name="Ott S."/>
            <person name="Pappas-Brown V."/>
            <person name="Paris D.H."/>
            <person name="Patel P."/>
            <person name="Richards A.L."/>
            <person name="Sadzewicz L."/>
            <person name="Sears K."/>
            <person name="Seidman D."/>
            <person name="Sengamalay N."/>
            <person name="Stenos J."/>
            <person name="Tallon L.J."/>
            <person name="Vincent G."/>
            <person name="Fraser C.M."/>
            <person name="Munderloh U."/>
            <person name="Dunning-Hotopp J.C."/>
        </authorList>
    </citation>
    <scope>NUCLEOTIDE SEQUENCE [LARGE SCALE GENOMIC DNA]</scope>
    <source>
        <strain evidence="5 6">EmCRT</strain>
    </source>
</reference>
<dbReference type="GO" id="GO:0005829">
    <property type="term" value="C:cytosol"/>
    <property type="evidence" value="ECO:0007669"/>
    <property type="project" value="TreeGrafter"/>
</dbReference>
<evidence type="ECO:0000256" key="1">
    <source>
        <dbReference type="ARBA" id="ARBA00009275"/>
    </source>
</evidence>
<dbReference type="PIRSF" id="PIRSF005902">
    <property type="entry name" value="DNase_TatD"/>
    <property type="match status" value="1"/>
</dbReference>
<feature type="binding site" evidence="4">
    <location>
        <position position="6"/>
    </location>
    <ligand>
        <name>a divalent metal cation</name>
        <dbReference type="ChEBI" id="CHEBI:60240"/>
        <label>1</label>
    </ligand>
</feature>
<protein>
    <submittedName>
        <fullName evidence="5">Hydrolase, TatD family protein</fullName>
    </submittedName>
</protein>
<sequence>MIVDSHCHLNYFNPDEIEDIVLSAEENNVKLMQTVCTTISEFSDLVKIAEGYKQVYLSVGVHPTNSADGESISASELVSLAQHSKVVGLGETGLDFYKCGKVEKQEQNFLAHINASRETGLPVIIHSRSADERMMEILESEMRESPFVGLMHCFASSRELAVKAIELGLYVSFSGIVTFKNAKVVQEVAKFVPKDRVLVETDSPFLSPEPYRGQRNEPSKTKFVVEYLARLWDENVEEISNLTTNNFFELFKKCSEHFHS</sequence>
<evidence type="ECO:0000313" key="6">
    <source>
        <dbReference type="Proteomes" id="UP000033546"/>
    </source>
</evidence>